<dbReference type="AlphaFoldDB" id="A0A7S1KNT9"/>
<dbReference type="PROSITE" id="PS50090">
    <property type="entry name" value="MYB_LIKE"/>
    <property type="match status" value="2"/>
</dbReference>
<feature type="domain" description="HTH myb-type" evidence="6">
    <location>
        <begin position="186"/>
        <end position="237"/>
    </location>
</feature>
<dbReference type="EMBL" id="HBGD01002971">
    <property type="protein sequence ID" value="CAD9079226.1"/>
    <property type="molecule type" value="Transcribed_RNA"/>
</dbReference>
<proteinExistence type="predicted"/>
<dbReference type="PROSITE" id="PS51294">
    <property type="entry name" value="HTH_MYB"/>
    <property type="match status" value="2"/>
</dbReference>
<reference evidence="7" key="1">
    <citation type="submission" date="2021-01" db="EMBL/GenBank/DDBJ databases">
        <authorList>
            <person name="Corre E."/>
            <person name="Pelletier E."/>
            <person name="Niang G."/>
            <person name="Scheremetjew M."/>
            <person name="Finn R."/>
            <person name="Kale V."/>
            <person name="Holt S."/>
            <person name="Cochrane G."/>
            <person name="Meng A."/>
            <person name="Brown T."/>
            <person name="Cohen L."/>
        </authorList>
    </citation>
    <scope>NUCLEOTIDE SEQUENCE</scope>
    <source>
        <strain evidence="7">WS</strain>
    </source>
</reference>
<accession>A0A7S1KNT9</accession>
<evidence type="ECO:0000259" key="5">
    <source>
        <dbReference type="PROSITE" id="PS51293"/>
    </source>
</evidence>
<dbReference type="PANTHER" id="PTHR45614">
    <property type="entry name" value="MYB PROTEIN-RELATED"/>
    <property type="match status" value="1"/>
</dbReference>
<dbReference type="SUPFAM" id="SSF46689">
    <property type="entry name" value="Homeodomain-like"/>
    <property type="match status" value="1"/>
</dbReference>
<feature type="domain" description="Myb-like" evidence="4">
    <location>
        <begin position="191"/>
        <end position="237"/>
    </location>
</feature>
<dbReference type="FunFam" id="1.10.10.60:FF:000010">
    <property type="entry name" value="Transcriptional activator Myb isoform A"/>
    <property type="match status" value="1"/>
</dbReference>
<evidence type="ECO:0000256" key="1">
    <source>
        <dbReference type="ARBA" id="ARBA00022737"/>
    </source>
</evidence>
<protein>
    <submittedName>
        <fullName evidence="7">Uncharacterized protein</fullName>
    </submittedName>
</protein>
<feature type="region of interest" description="Disordered" evidence="3">
    <location>
        <begin position="298"/>
        <end position="321"/>
    </location>
</feature>
<organism evidence="7">
    <name type="scientific">Percolomonas cosmopolitus</name>
    <dbReference type="NCBI Taxonomy" id="63605"/>
    <lineage>
        <taxon>Eukaryota</taxon>
        <taxon>Discoba</taxon>
        <taxon>Heterolobosea</taxon>
        <taxon>Tetramitia</taxon>
        <taxon>Eutetramitia</taxon>
        <taxon>Percolomonadidae</taxon>
        <taxon>Percolomonas</taxon>
    </lineage>
</organism>
<dbReference type="InterPro" id="IPR001005">
    <property type="entry name" value="SANT/Myb"/>
</dbReference>
<dbReference type="InterPro" id="IPR017884">
    <property type="entry name" value="SANT_dom"/>
</dbReference>
<feature type="region of interest" description="Disordered" evidence="3">
    <location>
        <begin position="67"/>
        <end position="136"/>
    </location>
</feature>
<feature type="domain" description="HTH myb-type" evidence="6">
    <location>
        <begin position="238"/>
        <end position="292"/>
    </location>
</feature>
<keyword evidence="2" id="KW-0238">DNA-binding</keyword>
<dbReference type="InterPro" id="IPR017930">
    <property type="entry name" value="Myb_dom"/>
</dbReference>
<feature type="domain" description="SANT" evidence="5">
    <location>
        <begin position="189"/>
        <end position="246"/>
    </location>
</feature>
<dbReference type="Pfam" id="PF13921">
    <property type="entry name" value="Myb_DNA-bind_6"/>
    <property type="match status" value="1"/>
</dbReference>
<dbReference type="GO" id="GO:0000978">
    <property type="term" value="F:RNA polymerase II cis-regulatory region sequence-specific DNA binding"/>
    <property type="evidence" value="ECO:0007669"/>
    <property type="project" value="TreeGrafter"/>
</dbReference>
<dbReference type="PROSITE" id="PS51293">
    <property type="entry name" value="SANT"/>
    <property type="match status" value="1"/>
</dbReference>
<dbReference type="CDD" id="cd00167">
    <property type="entry name" value="SANT"/>
    <property type="match status" value="2"/>
</dbReference>
<dbReference type="Gene3D" id="1.10.10.60">
    <property type="entry name" value="Homeodomain-like"/>
    <property type="match status" value="2"/>
</dbReference>
<sequence>MEQHKPTTSLLSLLTLPVSHHSLTHHHHHHHYWTPSPKPFSPPTVSLSLLKISFEFLTTHTQRSRIYSDTSNNSDTTTTTTNTNNNNNNNSHIKRARSDFRTMPKEQSSMSQEGSPTPVIDLPPTTPAPPLLSPRSQPQQLHQIPIVDLCALVDPSHASNFILAKLPISYYEQIVQILSGKDAEGRDVQIKGSWTDEEDRTLVELVEKHGAKRWSFIASHLRGRKGKQCRERYLNHLDPDIKKTEWTEREDRAIIESHEELGNQWAKIAKELNGRTANAVKNHWNSTLKRKKSELMAKWKKEDDEKGRNQAQRRMPPPAPLPIMSRSAIFPIHQPNPGEIVEETLESHPKSYLVPLPDSFNTSNVGPGGFTMGPPGPSHMPINHFGGGIPMSNANNTTTSTLGDAAFGNSGMGNSGSFTHNMGGGNNNSSSSGSKRKRDEEQSNNTTDGSSKRKRKKPTLDLVEDHTKVDSFLTPTNHVTPAGGRNGGDSSSNGNSTSNRDNEPFTLENGFTLSSPSHLSLEIWSPRDRSFSPGPLSKNFLHVSVTPLNKDQNKNQDNF</sequence>
<feature type="compositionally biased region" description="Basic and acidic residues" evidence="3">
    <location>
        <begin position="298"/>
        <end position="308"/>
    </location>
</feature>
<keyword evidence="1" id="KW-0677">Repeat</keyword>
<feature type="compositionally biased region" description="Low complexity" evidence="3">
    <location>
        <begin position="488"/>
        <end position="499"/>
    </location>
</feature>
<evidence type="ECO:0000256" key="2">
    <source>
        <dbReference type="ARBA" id="ARBA00023125"/>
    </source>
</evidence>
<feature type="compositionally biased region" description="Low complexity" evidence="3">
    <location>
        <begin position="68"/>
        <end position="91"/>
    </location>
</feature>
<evidence type="ECO:0000313" key="7">
    <source>
        <dbReference type="EMBL" id="CAD9079226.1"/>
    </source>
</evidence>
<dbReference type="GO" id="GO:0005634">
    <property type="term" value="C:nucleus"/>
    <property type="evidence" value="ECO:0007669"/>
    <property type="project" value="TreeGrafter"/>
</dbReference>
<feature type="domain" description="Myb-like" evidence="4">
    <location>
        <begin position="238"/>
        <end position="288"/>
    </location>
</feature>
<feature type="region of interest" description="Disordered" evidence="3">
    <location>
        <begin position="413"/>
        <end position="511"/>
    </location>
</feature>
<dbReference type="PANTHER" id="PTHR45614:SF25">
    <property type="entry name" value="MYB PROTEIN"/>
    <property type="match status" value="1"/>
</dbReference>
<evidence type="ECO:0000256" key="3">
    <source>
        <dbReference type="SAM" id="MobiDB-lite"/>
    </source>
</evidence>
<evidence type="ECO:0000259" key="4">
    <source>
        <dbReference type="PROSITE" id="PS50090"/>
    </source>
</evidence>
<feature type="compositionally biased region" description="Polar residues" evidence="3">
    <location>
        <begin position="105"/>
        <end position="115"/>
    </location>
</feature>
<dbReference type="InterPro" id="IPR050560">
    <property type="entry name" value="MYB_TF"/>
</dbReference>
<dbReference type="InterPro" id="IPR009057">
    <property type="entry name" value="Homeodomain-like_sf"/>
</dbReference>
<evidence type="ECO:0000259" key="6">
    <source>
        <dbReference type="PROSITE" id="PS51294"/>
    </source>
</evidence>
<dbReference type="GO" id="GO:0000981">
    <property type="term" value="F:DNA-binding transcription factor activity, RNA polymerase II-specific"/>
    <property type="evidence" value="ECO:0007669"/>
    <property type="project" value="TreeGrafter"/>
</dbReference>
<name>A0A7S1KNT9_9EUKA</name>
<dbReference type="SMART" id="SM00717">
    <property type="entry name" value="SANT"/>
    <property type="match status" value="2"/>
</dbReference>
<gene>
    <name evidence="7" type="ORF">PCOS0759_LOCUS2458</name>
</gene>